<keyword evidence="4" id="KW-1185">Reference proteome</keyword>
<dbReference type="Proteomes" id="UP000751190">
    <property type="component" value="Unassembled WGS sequence"/>
</dbReference>
<dbReference type="Pfam" id="PF10602">
    <property type="entry name" value="RPN7"/>
    <property type="match status" value="1"/>
</dbReference>
<protein>
    <recommendedName>
        <fullName evidence="2">PCI domain-containing protein</fullName>
    </recommendedName>
</protein>
<evidence type="ECO:0000256" key="1">
    <source>
        <dbReference type="ARBA" id="ARBA00022942"/>
    </source>
</evidence>
<dbReference type="InterPro" id="IPR019585">
    <property type="entry name" value="Rpn7/CSN1"/>
</dbReference>
<dbReference type="AlphaFoldDB" id="A0A8J6CBE2"/>
<evidence type="ECO:0000313" key="4">
    <source>
        <dbReference type="Proteomes" id="UP000751190"/>
    </source>
</evidence>
<evidence type="ECO:0000313" key="3">
    <source>
        <dbReference type="EMBL" id="KAG8468622.1"/>
    </source>
</evidence>
<dbReference type="GO" id="GO:0043161">
    <property type="term" value="P:proteasome-mediated ubiquitin-dependent protein catabolic process"/>
    <property type="evidence" value="ECO:0007669"/>
    <property type="project" value="TreeGrafter"/>
</dbReference>
<dbReference type="InterPro" id="IPR045135">
    <property type="entry name" value="Rpn7_N"/>
</dbReference>
<dbReference type="InterPro" id="IPR049549">
    <property type="entry name" value="RPN7_PSMD6_C"/>
</dbReference>
<dbReference type="FunFam" id="1.25.40.570:FF:000005">
    <property type="entry name" value="26S proteasome regulatory subunit N7"/>
    <property type="match status" value="1"/>
</dbReference>
<dbReference type="PROSITE" id="PS50250">
    <property type="entry name" value="PCI"/>
    <property type="match status" value="1"/>
</dbReference>
<dbReference type="OrthoDB" id="1452at2759"/>
<dbReference type="PANTHER" id="PTHR14145:SF1">
    <property type="entry name" value="26S PROTEASOME NON-ATPASE REGULATORY SUBUNIT 6"/>
    <property type="match status" value="1"/>
</dbReference>
<accession>A0A8J6CBE2</accession>
<reference evidence="3" key="1">
    <citation type="submission" date="2021-05" db="EMBL/GenBank/DDBJ databases">
        <title>The genome of the haptophyte Pavlova lutheri (Diacronema luteri, Pavlovales) - a model for lipid biosynthesis in eukaryotic algae.</title>
        <authorList>
            <person name="Hulatt C.J."/>
            <person name="Posewitz M.C."/>
        </authorList>
    </citation>
    <scope>NUCLEOTIDE SEQUENCE</scope>
    <source>
        <strain evidence="3">NIVA-4/92</strain>
    </source>
</reference>
<name>A0A8J6CBE2_DIALT</name>
<dbReference type="Gene3D" id="1.25.40.570">
    <property type="match status" value="1"/>
</dbReference>
<keyword evidence="1" id="KW-0647">Proteasome</keyword>
<dbReference type="InterPro" id="IPR036390">
    <property type="entry name" value="WH_DNA-bd_sf"/>
</dbReference>
<gene>
    <name evidence="3" type="ORF">KFE25_013705</name>
</gene>
<dbReference type="EMBL" id="JAGTXO010000004">
    <property type="protein sequence ID" value="KAG8468622.1"/>
    <property type="molecule type" value="Genomic_DNA"/>
</dbReference>
<dbReference type="GO" id="GO:0000502">
    <property type="term" value="C:proteasome complex"/>
    <property type="evidence" value="ECO:0007669"/>
    <property type="project" value="UniProtKB-KW"/>
</dbReference>
<evidence type="ECO:0000259" key="2">
    <source>
        <dbReference type="PROSITE" id="PS50250"/>
    </source>
</evidence>
<dbReference type="OMA" id="RLHCKVD"/>
<proteinExistence type="predicted"/>
<dbReference type="PANTHER" id="PTHR14145">
    <property type="entry name" value="26S PROTESOME SUBUNIT 6"/>
    <property type="match status" value="1"/>
</dbReference>
<feature type="domain" description="PCI" evidence="2">
    <location>
        <begin position="198"/>
        <end position="366"/>
    </location>
</feature>
<organism evidence="3 4">
    <name type="scientific">Diacronema lutheri</name>
    <name type="common">Unicellular marine alga</name>
    <name type="synonym">Monochrysis lutheri</name>
    <dbReference type="NCBI Taxonomy" id="2081491"/>
    <lineage>
        <taxon>Eukaryota</taxon>
        <taxon>Haptista</taxon>
        <taxon>Haptophyta</taxon>
        <taxon>Pavlovophyceae</taxon>
        <taxon>Pavlovales</taxon>
        <taxon>Pavlovaceae</taxon>
        <taxon>Diacronema</taxon>
    </lineage>
</organism>
<dbReference type="SMART" id="SM00088">
    <property type="entry name" value="PINT"/>
    <property type="match status" value="1"/>
</dbReference>
<dbReference type="InterPro" id="IPR000717">
    <property type="entry name" value="PCI_dom"/>
</dbReference>
<dbReference type="SUPFAM" id="SSF46785">
    <property type="entry name" value="Winged helix' DNA-binding domain"/>
    <property type="match status" value="1"/>
</dbReference>
<comment type="caution">
    <text evidence="3">The sequence shown here is derived from an EMBL/GenBank/DDBJ whole genome shotgun (WGS) entry which is preliminary data.</text>
</comment>
<dbReference type="Pfam" id="PF21154">
    <property type="entry name" value="RPN7_PSMD6_C"/>
    <property type="match status" value="1"/>
</dbReference>
<dbReference type="Pfam" id="PF01399">
    <property type="entry name" value="PCI"/>
    <property type="match status" value="1"/>
</dbReference>
<sequence>MASAEAKPVVDVEDPLKEQWYLATAQDMFLLTHRGHADVAATQARILATATERHAAPLYRALCNATEAMPDASVAQAMEDATAAELKKLDEQLATAIENEGESEIRAVLYRRARVHMNSFDKAKALAAFDETYAKTVPIGQKLDVVFCKLRMGLYDLDHAILKDNFAKAKELLDAGGDWERRNRLKVYEALSLMSIREFKQAATLLLDSVATFTATEICSYEQFIAYAVLAAQLALDRPTMKAKVVDAPEILAVIGKMPHIESFLNSLYNCQYHEFMKALVRVIDDVSADRYLARHARHYYFECRLVAYKQFLESYSSVRLESMARTFGLSVDFLDRELSMYIASGRLRCKIDQVAGVIVTKRLNVKNTKYQATIKEGDLLLNRIQKLSRVINV</sequence>